<dbReference type="OrthoDB" id="1063609at2759"/>
<evidence type="ECO:0000256" key="2">
    <source>
        <dbReference type="ARBA" id="ARBA00022577"/>
    </source>
</evidence>
<keyword evidence="8" id="KW-1185">Reference proteome</keyword>
<dbReference type="PROSITE" id="PS00940">
    <property type="entry name" value="GAMMA_THIONIN"/>
    <property type="match status" value="1"/>
</dbReference>
<keyword evidence="3 5" id="KW-0732">Signal</keyword>
<dbReference type="SUPFAM" id="SSF57095">
    <property type="entry name" value="Scorpion toxin-like"/>
    <property type="match status" value="1"/>
</dbReference>
<keyword evidence="4" id="KW-1015">Disulfide bond</keyword>
<dbReference type="SMART" id="SM00505">
    <property type="entry name" value="Knot1"/>
    <property type="match status" value="1"/>
</dbReference>
<evidence type="ECO:0000256" key="4">
    <source>
        <dbReference type="ARBA" id="ARBA00023157"/>
    </source>
</evidence>
<protein>
    <submittedName>
        <fullName evidence="7">Gamma Purothionin</fullName>
    </submittedName>
</protein>
<proteinExistence type="predicted"/>
<dbReference type="PRINTS" id="PR00288">
    <property type="entry name" value="PUROTHIONIN"/>
</dbReference>
<evidence type="ECO:0000256" key="5">
    <source>
        <dbReference type="SAM" id="SignalP"/>
    </source>
</evidence>
<evidence type="ECO:0000259" key="6">
    <source>
        <dbReference type="SMART" id="SM00505"/>
    </source>
</evidence>
<dbReference type="GO" id="GO:0050832">
    <property type="term" value="P:defense response to fungus"/>
    <property type="evidence" value="ECO:0007669"/>
    <property type="project" value="UniProtKB-KW"/>
</dbReference>
<evidence type="ECO:0000313" key="8">
    <source>
        <dbReference type="Proteomes" id="UP000501690"/>
    </source>
</evidence>
<dbReference type="PANTHER" id="PTHR33147:SF133">
    <property type="entry name" value="DEFENSIN-LIKE PROTEIN 6-RELATED"/>
    <property type="match status" value="1"/>
</dbReference>
<evidence type="ECO:0000256" key="3">
    <source>
        <dbReference type="ARBA" id="ARBA00022729"/>
    </source>
</evidence>
<dbReference type="Gene3D" id="3.30.30.10">
    <property type="entry name" value="Knottin, scorpion toxin-like"/>
    <property type="match status" value="1"/>
</dbReference>
<dbReference type="InterPro" id="IPR003614">
    <property type="entry name" value="Knottins"/>
</dbReference>
<dbReference type="InterPro" id="IPR008176">
    <property type="entry name" value="Defensin_plant"/>
</dbReference>
<dbReference type="GO" id="GO:0031640">
    <property type="term" value="P:killing of cells of another organism"/>
    <property type="evidence" value="ECO:0007669"/>
    <property type="project" value="UniProtKB-KW"/>
</dbReference>
<feature type="signal peptide" evidence="5">
    <location>
        <begin position="1"/>
        <end position="28"/>
    </location>
</feature>
<dbReference type="PANTHER" id="PTHR33147">
    <property type="entry name" value="DEFENSIN-LIKE PROTEIN 1"/>
    <property type="match status" value="1"/>
</dbReference>
<dbReference type="CDD" id="cd00107">
    <property type="entry name" value="Knot1"/>
    <property type="match status" value="1"/>
</dbReference>
<evidence type="ECO:0000313" key="7">
    <source>
        <dbReference type="EMBL" id="QCD84915.1"/>
    </source>
</evidence>
<keyword evidence="2" id="KW-0295">Fungicide</keyword>
<accession>A0A4D6L940</accession>
<name>A0A4D6L940_VIGUN</name>
<gene>
    <name evidence="7" type="ORF">DEO72_LG2g5273</name>
</gene>
<dbReference type="Pfam" id="PF00304">
    <property type="entry name" value="Gamma-thionin"/>
    <property type="match status" value="1"/>
</dbReference>
<sequence length="77" mass="8690">METKVLRFTMFLLFLVLAADVAVKRTEARECWTSSRTFKGLCFSSSNCEAVCFTEGFSGGKCKGVRHKCYCSEICRN</sequence>
<organism evidence="7 8">
    <name type="scientific">Vigna unguiculata</name>
    <name type="common">Cowpea</name>
    <dbReference type="NCBI Taxonomy" id="3917"/>
    <lineage>
        <taxon>Eukaryota</taxon>
        <taxon>Viridiplantae</taxon>
        <taxon>Streptophyta</taxon>
        <taxon>Embryophyta</taxon>
        <taxon>Tracheophyta</taxon>
        <taxon>Spermatophyta</taxon>
        <taxon>Magnoliopsida</taxon>
        <taxon>eudicotyledons</taxon>
        <taxon>Gunneridae</taxon>
        <taxon>Pentapetalae</taxon>
        <taxon>rosids</taxon>
        <taxon>fabids</taxon>
        <taxon>Fabales</taxon>
        <taxon>Fabaceae</taxon>
        <taxon>Papilionoideae</taxon>
        <taxon>50 kb inversion clade</taxon>
        <taxon>NPAAA clade</taxon>
        <taxon>indigoferoid/millettioid clade</taxon>
        <taxon>Phaseoleae</taxon>
        <taxon>Vigna</taxon>
    </lineage>
</organism>
<feature type="chain" id="PRO_5020040590" evidence="5">
    <location>
        <begin position="29"/>
        <end position="77"/>
    </location>
</feature>
<feature type="domain" description="Knottins-like" evidence="6">
    <location>
        <begin position="30"/>
        <end position="75"/>
    </location>
</feature>
<dbReference type="Gramene" id="Vigun03g056000.1.v1.2">
    <property type="protein sequence ID" value="Vigun03g056000.1.v1.2"/>
    <property type="gene ID" value="Vigun03g056000.v1.2"/>
</dbReference>
<dbReference type="EMBL" id="CP039346">
    <property type="protein sequence ID" value="QCD84915.1"/>
    <property type="molecule type" value="Genomic_DNA"/>
</dbReference>
<keyword evidence="1" id="KW-0929">Antimicrobial</keyword>
<dbReference type="Proteomes" id="UP000501690">
    <property type="component" value="Linkage Group LG2"/>
</dbReference>
<dbReference type="AlphaFoldDB" id="A0A4D6L940"/>
<reference evidence="7 8" key="1">
    <citation type="submission" date="2019-04" db="EMBL/GenBank/DDBJ databases">
        <title>An improved genome assembly and genetic linkage map for asparagus bean, Vigna unguiculata ssp. sesquipedialis.</title>
        <authorList>
            <person name="Xia Q."/>
            <person name="Zhang R."/>
            <person name="Dong Y."/>
        </authorList>
    </citation>
    <scope>NUCLEOTIDE SEQUENCE [LARGE SCALE GENOMIC DNA]</scope>
    <source>
        <tissue evidence="7">Leaf</tissue>
    </source>
</reference>
<dbReference type="InterPro" id="IPR036574">
    <property type="entry name" value="Scorpion_toxin-like_sf"/>
</dbReference>
<evidence type="ECO:0000256" key="1">
    <source>
        <dbReference type="ARBA" id="ARBA00022529"/>
    </source>
</evidence>